<dbReference type="GO" id="GO:0004519">
    <property type="term" value="F:endonuclease activity"/>
    <property type="evidence" value="ECO:0007669"/>
    <property type="project" value="UniProtKB-KW"/>
</dbReference>
<dbReference type="RefSeq" id="WP_165048721.1">
    <property type="nucleotide sequence ID" value="NZ_JAALFE010000006.1"/>
</dbReference>
<dbReference type="Proteomes" id="UP000474758">
    <property type="component" value="Unassembled WGS sequence"/>
</dbReference>
<organism evidence="2 3">
    <name type="scientific">Paragemmobacter kunshanensis</name>
    <dbReference type="NCBI Taxonomy" id="2583234"/>
    <lineage>
        <taxon>Bacteria</taxon>
        <taxon>Pseudomonadati</taxon>
        <taxon>Pseudomonadota</taxon>
        <taxon>Alphaproteobacteria</taxon>
        <taxon>Rhodobacterales</taxon>
        <taxon>Paracoccaceae</taxon>
        <taxon>Paragemmobacter</taxon>
    </lineage>
</organism>
<keyword evidence="2" id="KW-0378">Hydrolase</keyword>
<evidence type="ECO:0000259" key="1">
    <source>
        <dbReference type="Pfam" id="PF03372"/>
    </source>
</evidence>
<accession>A0A6M1U963</accession>
<proteinExistence type="predicted"/>
<keyword evidence="2" id="KW-0255">Endonuclease</keyword>
<keyword evidence="3" id="KW-1185">Reference proteome</keyword>
<dbReference type="InterPro" id="IPR005135">
    <property type="entry name" value="Endo/exonuclease/phosphatase"/>
</dbReference>
<comment type="caution">
    <text evidence="2">The sequence shown here is derived from an EMBL/GenBank/DDBJ whole genome shotgun (WGS) entry which is preliminary data.</text>
</comment>
<dbReference type="Pfam" id="PF03372">
    <property type="entry name" value="Exo_endo_phos"/>
    <property type="match status" value="1"/>
</dbReference>
<evidence type="ECO:0000313" key="2">
    <source>
        <dbReference type="EMBL" id="NGQ90831.1"/>
    </source>
</evidence>
<keyword evidence="2" id="KW-0540">Nuclease</keyword>
<dbReference type="Gene3D" id="3.60.10.10">
    <property type="entry name" value="Endonuclease/exonuclease/phosphatase"/>
    <property type="match status" value="1"/>
</dbReference>
<feature type="domain" description="Endonuclease/exonuclease/phosphatase" evidence="1">
    <location>
        <begin position="6"/>
        <end position="229"/>
    </location>
</feature>
<dbReference type="AlphaFoldDB" id="A0A6M1U963"/>
<dbReference type="EMBL" id="JAALFE010000006">
    <property type="protein sequence ID" value="NGQ90831.1"/>
    <property type="molecule type" value="Genomic_DNA"/>
</dbReference>
<gene>
    <name evidence="2" type="ORF">G5V65_07960</name>
</gene>
<dbReference type="SUPFAM" id="SSF56219">
    <property type="entry name" value="DNase I-like"/>
    <property type="match status" value="1"/>
</dbReference>
<evidence type="ECO:0000313" key="3">
    <source>
        <dbReference type="Proteomes" id="UP000474758"/>
    </source>
</evidence>
<reference evidence="2 3" key="1">
    <citation type="submission" date="2020-02" db="EMBL/GenBank/DDBJ databases">
        <title>Rhodobacter translucens sp. nov., a novel bacterium isolated from activated sludge.</title>
        <authorList>
            <person name="Liu J."/>
        </authorList>
    </citation>
    <scope>NUCLEOTIDE SEQUENCE [LARGE SCALE GENOMIC DNA]</scope>
    <source>
        <strain evidence="2 3">HX-7-19</strain>
    </source>
</reference>
<sequence>MVLRVLSWNVEHFGASESGALAPRLGRVIDLLQAVSPDVFAILEVSGAEVFDAFTDQLADYSFTISEGPQSQEILVGIRRGLRSFVTQRSEFKRSNPNLRPGMLVTVTRDGRNLPILFNHLKSSSTPEGFGLRAAMLDHARDLARAIRARATARAEPPAFMVMGDLNLMGMNLTYAKGDITAPQEIARTAGFMGEQGLRLLSKTHPATWSGGPGSSYPDSDLDHVLAFREMAFLPQPGGAEVRVAGWAELTGQARTDWLASHSDHAPLILDVDGF</sequence>
<dbReference type="InterPro" id="IPR036691">
    <property type="entry name" value="Endo/exonu/phosph_ase_sf"/>
</dbReference>
<keyword evidence="2" id="KW-0269">Exonuclease</keyword>
<name>A0A6M1U963_9RHOB</name>
<protein>
    <submittedName>
        <fullName evidence="2">Endonuclease/exonuclease/phosphatase family protein</fullName>
    </submittedName>
</protein>
<dbReference type="GO" id="GO:0004527">
    <property type="term" value="F:exonuclease activity"/>
    <property type="evidence" value="ECO:0007669"/>
    <property type="project" value="UniProtKB-KW"/>
</dbReference>